<evidence type="ECO:0000313" key="2">
    <source>
        <dbReference type="Proteomes" id="UP000178495"/>
    </source>
</evidence>
<evidence type="ECO:0000313" key="1">
    <source>
        <dbReference type="EMBL" id="OGZ01226.1"/>
    </source>
</evidence>
<protein>
    <submittedName>
        <fullName evidence="1">Uncharacterized protein</fullName>
    </submittedName>
</protein>
<organism evidence="1 2">
    <name type="scientific">Candidatus Liptonbacteria bacterium RIFCSPLOWO2_01_FULL_56_20</name>
    <dbReference type="NCBI Taxonomy" id="1798652"/>
    <lineage>
        <taxon>Bacteria</taxon>
        <taxon>Candidatus Liptoniibacteriota</taxon>
    </lineage>
</organism>
<comment type="caution">
    <text evidence="1">The sequence shown here is derived from an EMBL/GenBank/DDBJ whole genome shotgun (WGS) entry which is preliminary data.</text>
</comment>
<name>A0A1G2CIK1_9BACT</name>
<accession>A0A1G2CIK1</accession>
<dbReference type="AlphaFoldDB" id="A0A1G2CIK1"/>
<dbReference type="Proteomes" id="UP000178495">
    <property type="component" value="Unassembled WGS sequence"/>
</dbReference>
<proteinExistence type="predicted"/>
<dbReference type="EMBL" id="MHLC01000018">
    <property type="protein sequence ID" value="OGZ01226.1"/>
    <property type="molecule type" value="Genomic_DNA"/>
</dbReference>
<reference evidence="1 2" key="1">
    <citation type="journal article" date="2016" name="Nat. Commun.">
        <title>Thousands of microbial genomes shed light on interconnected biogeochemical processes in an aquifer system.</title>
        <authorList>
            <person name="Anantharaman K."/>
            <person name="Brown C.T."/>
            <person name="Hug L.A."/>
            <person name="Sharon I."/>
            <person name="Castelle C.J."/>
            <person name="Probst A.J."/>
            <person name="Thomas B.C."/>
            <person name="Singh A."/>
            <person name="Wilkins M.J."/>
            <person name="Karaoz U."/>
            <person name="Brodie E.L."/>
            <person name="Williams K.H."/>
            <person name="Hubbard S.S."/>
            <person name="Banfield J.F."/>
        </authorList>
    </citation>
    <scope>NUCLEOTIDE SEQUENCE [LARGE SCALE GENOMIC DNA]</scope>
</reference>
<gene>
    <name evidence="1" type="ORF">A3A43_01065</name>
</gene>
<sequence>MEFPYEVRKCDRPLDEEKLSAEHHRGRELVTAVHTTADTDPHGPRYWYYFRTRVPPRERG</sequence>